<dbReference type="GO" id="GO:0004180">
    <property type="term" value="F:carboxypeptidase activity"/>
    <property type="evidence" value="ECO:0007669"/>
    <property type="project" value="UniProtKB-KW"/>
</dbReference>
<dbReference type="HOGENOM" id="CLU_720985_0_0_11"/>
<feature type="region of interest" description="Disordered" evidence="1">
    <location>
        <begin position="205"/>
        <end position="252"/>
    </location>
</feature>
<feature type="domain" description="D-alanyl-D-alanine carboxypeptidase-like core" evidence="3">
    <location>
        <begin position="272"/>
        <end position="383"/>
    </location>
</feature>
<dbReference type="GO" id="GO:0006508">
    <property type="term" value="P:proteolysis"/>
    <property type="evidence" value="ECO:0007669"/>
    <property type="project" value="InterPro"/>
</dbReference>
<reference evidence="4 5" key="1">
    <citation type="submission" date="2011-04" db="EMBL/GenBank/DDBJ databases">
        <title>Complete sequence of Cellulomonas fimi ATCC 484.</title>
        <authorList>
            <consortium name="US DOE Joint Genome Institute"/>
            <person name="Lucas S."/>
            <person name="Han J."/>
            <person name="Lapidus A."/>
            <person name="Cheng J.-F."/>
            <person name="Goodwin L."/>
            <person name="Pitluck S."/>
            <person name="Peters L."/>
            <person name="Chertkov O."/>
            <person name="Detter J.C."/>
            <person name="Han C."/>
            <person name="Tapia R."/>
            <person name="Land M."/>
            <person name="Hauser L."/>
            <person name="Kyrpides N."/>
            <person name="Ivanova N."/>
            <person name="Ovchinnikova G."/>
            <person name="Pagani I."/>
            <person name="Mead D."/>
            <person name="Brumm P."/>
            <person name="Woyke T."/>
        </authorList>
    </citation>
    <scope>NUCLEOTIDE SEQUENCE [LARGE SCALE GENOMIC DNA]</scope>
    <source>
        <strain evidence="5">ATCC 484 / DSM 20113 / JCM 1341 / NBRC 15513 / NCIMB 8980 / NCTC 7547</strain>
    </source>
</reference>
<evidence type="ECO:0000313" key="5">
    <source>
        <dbReference type="Proteomes" id="UP000008460"/>
    </source>
</evidence>
<dbReference type="Gene3D" id="3.30.1380.10">
    <property type="match status" value="1"/>
</dbReference>
<dbReference type="KEGG" id="cfi:Celf_0501"/>
<keyword evidence="5" id="KW-1185">Reference proteome</keyword>
<name>F4H884_CELFA</name>
<evidence type="ECO:0000256" key="1">
    <source>
        <dbReference type="SAM" id="MobiDB-lite"/>
    </source>
</evidence>
<keyword evidence="2" id="KW-0812">Transmembrane</keyword>
<protein>
    <submittedName>
        <fullName evidence="4">Peptidase M15B and M15C DD-carboxypeptidase VanY/endolysin</fullName>
    </submittedName>
</protein>
<sequence length="383" mass="39311">MRTVRSVPVRGRPLGGPRGPWLAWRANRRLRGGRRPSPGAVIHVRLVAAVAAAVVLVGGAAGAWAGVEHQDRVRAADAAHERVADAAASEAHDAAVRSAVDAAAQRSAAARTQDEARAALAGLVEQARATLAASEGAVADDAVRQAVAAVLAEAEPAADPASPGASVATLRRLAAALAAAEATAAQAHAEWTAAQASAAAAAAARAARPSGTSTSPGPGSGSTPPSCETTYSGPPFYTSPATEGGDGTNGKLPPSALAAVSWDVDPRGTPYYLRTDATAALERLNAAFRARFGHDLDLDLTYRDYATQVAMRDALGSVAAVPGTSSHGTGLALDVPELPCEYGWGTPQREWLVANGPSYGWVVPSWARQNGSNPEYWHFEYRG</sequence>
<evidence type="ECO:0000259" key="3">
    <source>
        <dbReference type="Pfam" id="PF02557"/>
    </source>
</evidence>
<feature type="compositionally biased region" description="Low complexity" evidence="1">
    <location>
        <begin position="205"/>
        <end position="226"/>
    </location>
</feature>
<dbReference type="InterPro" id="IPR003709">
    <property type="entry name" value="VanY-like_core_dom"/>
</dbReference>
<keyword evidence="4" id="KW-0645">Protease</keyword>
<dbReference type="InterPro" id="IPR009045">
    <property type="entry name" value="Zn_M74/Hedgehog-like"/>
</dbReference>
<accession>F4H884</accession>
<evidence type="ECO:0000313" key="4">
    <source>
        <dbReference type="EMBL" id="AEE44641.1"/>
    </source>
</evidence>
<keyword evidence="2" id="KW-1133">Transmembrane helix</keyword>
<dbReference type="CDD" id="cd14814">
    <property type="entry name" value="Peptidase_M15"/>
    <property type="match status" value="1"/>
</dbReference>
<keyword evidence="4" id="KW-0378">Hydrolase</keyword>
<feature type="transmembrane region" description="Helical" evidence="2">
    <location>
        <begin position="44"/>
        <end position="67"/>
    </location>
</feature>
<evidence type="ECO:0000256" key="2">
    <source>
        <dbReference type="SAM" id="Phobius"/>
    </source>
</evidence>
<dbReference type="SUPFAM" id="SSF55166">
    <property type="entry name" value="Hedgehog/DD-peptidase"/>
    <property type="match status" value="1"/>
</dbReference>
<keyword evidence="4" id="KW-0121">Carboxypeptidase</keyword>
<dbReference type="Pfam" id="PF02557">
    <property type="entry name" value="VanY"/>
    <property type="match status" value="1"/>
</dbReference>
<proteinExistence type="predicted"/>
<dbReference type="AlphaFoldDB" id="F4H884"/>
<gene>
    <name evidence="4" type="ordered locus">Celf_0501</name>
</gene>
<organism evidence="4 5">
    <name type="scientific">Cellulomonas fimi (strain ATCC 484 / DSM 20113 / JCM 1341 / CCUG 24087 / LMG 16345 / NBRC 15513 / NCIMB 8980 / NCTC 7547 / NRS-133)</name>
    <dbReference type="NCBI Taxonomy" id="590998"/>
    <lineage>
        <taxon>Bacteria</taxon>
        <taxon>Bacillati</taxon>
        <taxon>Actinomycetota</taxon>
        <taxon>Actinomycetes</taxon>
        <taxon>Micrococcales</taxon>
        <taxon>Cellulomonadaceae</taxon>
        <taxon>Cellulomonas</taxon>
    </lineage>
</organism>
<dbReference type="Proteomes" id="UP000008460">
    <property type="component" value="Chromosome"/>
</dbReference>
<dbReference type="STRING" id="590998.Celf_0501"/>
<keyword evidence="2" id="KW-0472">Membrane</keyword>
<dbReference type="EMBL" id="CP002666">
    <property type="protein sequence ID" value="AEE44641.1"/>
    <property type="molecule type" value="Genomic_DNA"/>
</dbReference>
<dbReference type="eggNOG" id="COG1876">
    <property type="taxonomic scope" value="Bacteria"/>
</dbReference>